<dbReference type="CDD" id="cd00093">
    <property type="entry name" value="HTH_XRE"/>
    <property type="match status" value="1"/>
</dbReference>
<dbReference type="InterPro" id="IPR001387">
    <property type="entry name" value="Cro/C1-type_HTH"/>
</dbReference>
<dbReference type="EMBL" id="VSSQ01000275">
    <property type="protein sequence ID" value="MPL89190.1"/>
    <property type="molecule type" value="Genomic_DNA"/>
</dbReference>
<dbReference type="SMART" id="SM00530">
    <property type="entry name" value="HTH_XRE"/>
    <property type="match status" value="1"/>
</dbReference>
<dbReference type="AlphaFoldDB" id="A0A644VD30"/>
<sequence length="81" mass="9230">MVKVKLNRVAFEVAMSRKNLSQRDLAEKIGFSRSHLSHIINGRREPSPVLRRLILEHLPEYTFDDLFTIENGNGAGNDSHS</sequence>
<evidence type="ECO:0000313" key="2">
    <source>
        <dbReference type="EMBL" id="MPL89190.1"/>
    </source>
</evidence>
<dbReference type="InterPro" id="IPR010982">
    <property type="entry name" value="Lambda_DNA-bd_dom_sf"/>
</dbReference>
<evidence type="ECO:0000259" key="1">
    <source>
        <dbReference type="PROSITE" id="PS50943"/>
    </source>
</evidence>
<protein>
    <recommendedName>
        <fullName evidence="1">HTH cro/C1-type domain-containing protein</fullName>
    </recommendedName>
</protein>
<dbReference type="Pfam" id="PF01381">
    <property type="entry name" value="HTH_3"/>
    <property type="match status" value="1"/>
</dbReference>
<accession>A0A644VD30</accession>
<name>A0A644VD30_9ZZZZ</name>
<feature type="domain" description="HTH cro/C1-type" evidence="1">
    <location>
        <begin position="17"/>
        <end position="66"/>
    </location>
</feature>
<dbReference type="SUPFAM" id="SSF47413">
    <property type="entry name" value="lambda repressor-like DNA-binding domains"/>
    <property type="match status" value="1"/>
</dbReference>
<comment type="caution">
    <text evidence="2">The sequence shown here is derived from an EMBL/GenBank/DDBJ whole genome shotgun (WGS) entry which is preliminary data.</text>
</comment>
<dbReference type="PROSITE" id="PS50943">
    <property type="entry name" value="HTH_CROC1"/>
    <property type="match status" value="1"/>
</dbReference>
<dbReference type="Gene3D" id="1.10.260.40">
    <property type="entry name" value="lambda repressor-like DNA-binding domains"/>
    <property type="match status" value="1"/>
</dbReference>
<gene>
    <name evidence="2" type="ORF">SDC9_35223</name>
</gene>
<proteinExistence type="predicted"/>
<organism evidence="2">
    <name type="scientific">bioreactor metagenome</name>
    <dbReference type="NCBI Taxonomy" id="1076179"/>
    <lineage>
        <taxon>unclassified sequences</taxon>
        <taxon>metagenomes</taxon>
        <taxon>ecological metagenomes</taxon>
    </lineage>
</organism>
<dbReference type="GO" id="GO:0003677">
    <property type="term" value="F:DNA binding"/>
    <property type="evidence" value="ECO:0007669"/>
    <property type="project" value="InterPro"/>
</dbReference>
<reference evidence="2" key="1">
    <citation type="submission" date="2019-08" db="EMBL/GenBank/DDBJ databases">
        <authorList>
            <person name="Kucharzyk K."/>
            <person name="Murdoch R.W."/>
            <person name="Higgins S."/>
            <person name="Loffler F."/>
        </authorList>
    </citation>
    <scope>NUCLEOTIDE SEQUENCE</scope>
</reference>